<dbReference type="PANTHER" id="PTHR22926">
    <property type="entry name" value="PHOSPHO-N-ACETYLMURAMOYL-PENTAPEPTIDE-TRANSFERASE"/>
    <property type="match status" value="1"/>
</dbReference>
<dbReference type="STRING" id="457570.Nther_2376"/>
<dbReference type="GO" id="GO:0044038">
    <property type="term" value="P:cell wall macromolecule biosynthetic process"/>
    <property type="evidence" value="ECO:0007669"/>
    <property type="project" value="TreeGrafter"/>
</dbReference>
<dbReference type="InterPro" id="IPR000715">
    <property type="entry name" value="Glycosyl_transferase_4"/>
</dbReference>
<dbReference type="CDD" id="cd06853">
    <property type="entry name" value="GT_WecA_like"/>
    <property type="match status" value="1"/>
</dbReference>
<keyword evidence="4 8" id="KW-0812">Transmembrane</keyword>
<keyword evidence="5 8" id="KW-1133">Transmembrane helix</keyword>
<dbReference type="GO" id="GO:0016780">
    <property type="term" value="F:phosphotransferase activity, for other substituted phosphate groups"/>
    <property type="evidence" value="ECO:0007669"/>
    <property type="project" value="InterPro"/>
</dbReference>
<feature type="transmembrane region" description="Helical" evidence="8">
    <location>
        <begin position="287"/>
        <end position="306"/>
    </location>
</feature>
<keyword evidence="7" id="KW-0479">Metal-binding</keyword>
<evidence type="ECO:0000256" key="1">
    <source>
        <dbReference type="ARBA" id="ARBA00004651"/>
    </source>
</evidence>
<dbReference type="eggNOG" id="COG0472">
    <property type="taxonomic scope" value="Bacteria"/>
</dbReference>
<evidence type="ECO:0000256" key="3">
    <source>
        <dbReference type="ARBA" id="ARBA00022679"/>
    </source>
</evidence>
<dbReference type="HOGENOM" id="CLU_023982_2_4_9"/>
<dbReference type="OrthoDB" id="9805475at2"/>
<feature type="transmembrane region" description="Helical" evidence="8">
    <location>
        <begin position="206"/>
        <end position="229"/>
    </location>
</feature>
<dbReference type="PANTHER" id="PTHR22926:SF3">
    <property type="entry name" value="UNDECAPRENYL-PHOSPHATE ALPHA-N-ACETYLGLUCOSAMINYL 1-PHOSPHATE TRANSFERASE"/>
    <property type="match status" value="1"/>
</dbReference>
<comment type="cofactor">
    <cofactor evidence="7">
        <name>Mg(2+)</name>
        <dbReference type="ChEBI" id="CHEBI:18420"/>
    </cofactor>
</comment>
<dbReference type="AlphaFoldDB" id="B2A0R1"/>
<dbReference type="Pfam" id="PF00953">
    <property type="entry name" value="Glycos_transf_4"/>
    <property type="match status" value="1"/>
</dbReference>
<feature type="binding site" evidence="7">
    <location>
        <position position="210"/>
    </location>
    <ligand>
        <name>Mg(2+)</name>
        <dbReference type="ChEBI" id="CHEBI:18420"/>
    </ligand>
</feature>
<keyword evidence="10" id="KW-1185">Reference proteome</keyword>
<dbReference type="EMBL" id="CP001034">
    <property type="protein sequence ID" value="ACB85941.1"/>
    <property type="molecule type" value="Genomic_DNA"/>
</dbReference>
<feature type="transmembrane region" description="Helical" evidence="8">
    <location>
        <begin position="126"/>
        <end position="145"/>
    </location>
</feature>
<organism evidence="9 10">
    <name type="scientific">Natranaerobius thermophilus (strain ATCC BAA-1301 / DSM 18059 / JW/NM-WN-LF)</name>
    <dbReference type="NCBI Taxonomy" id="457570"/>
    <lineage>
        <taxon>Bacteria</taxon>
        <taxon>Bacillati</taxon>
        <taxon>Bacillota</taxon>
        <taxon>Clostridia</taxon>
        <taxon>Natranaerobiales</taxon>
        <taxon>Natranaerobiaceae</taxon>
        <taxon>Natranaerobius</taxon>
    </lineage>
</organism>
<evidence type="ECO:0000313" key="10">
    <source>
        <dbReference type="Proteomes" id="UP000001683"/>
    </source>
</evidence>
<feature type="transmembrane region" description="Helical" evidence="8">
    <location>
        <begin position="235"/>
        <end position="256"/>
    </location>
</feature>
<dbReference type="PROSITE" id="PS01348">
    <property type="entry name" value="MRAY_2"/>
    <property type="match status" value="1"/>
</dbReference>
<evidence type="ECO:0000313" key="9">
    <source>
        <dbReference type="EMBL" id="ACB85941.1"/>
    </source>
</evidence>
<dbReference type="InParanoid" id="B2A0R1"/>
<feature type="transmembrane region" description="Helical" evidence="8">
    <location>
        <begin position="45"/>
        <end position="66"/>
    </location>
</feature>
<sequence length="312" mass="33957">MELYLKVAVTSAALSLIMTPLLRKISYKVGAVDQPKESRKIHNHVMPRLGGPAIFLSFLISLIMYVPLETEFYGLLMGSILILVIGMLDDIYGLSPLIKLGGQVAAVLVFIAFGNQVEFLTNPFDGLFYLGVLSIPVTVMWMVGVTNALNLIDGLDGLASGVSAIALTAFAIIAVQNEQMLVALTALALLGGILGFLKYNFYPAKIFLGDSGSLLLGYMISALSVMGLLKSVTMVTFIIPMLLLGVPILDTFFAILRRYWHKRPIFQADKGHLHHRLLNLGMSHKQAVLFIYLISVGFGIGAVLFFQNGTGF</sequence>
<reference evidence="9 10" key="1">
    <citation type="submission" date="2008-04" db="EMBL/GenBank/DDBJ databases">
        <title>Complete sequence of chromosome of Natranaerobius thermophilus JW/NM-WN-LF.</title>
        <authorList>
            <consortium name="US DOE Joint Genome Institute"/>
            <person name="Copeland A."/>
            <person name="Lucas S."/>
            <person name="Lapidus A."/>
            <person name="Glavina del Rio T."/>
            <person name="Dalin E."/>
            <person name="Tice H."/>
            <person name="Bruce D."/>
            <person name="Goodwin L."/>
            <person name="Pitluck S."/>
            <person name="Chertkov O."/>
            <person name="Brettin T."/>
            <person name="Detter J.C."/>
            <person name="Han C."/>
            <person name="Kuske C.R."/>
            <person name="Schmutz J."/>
            <person name="Larimer F."/>
            <person name="Land M."/>
            <person name="Hauser L."/>
            <person name="Kyrpides N."/>
            <person name="Lykidis A."/>
            <person name="Mesbah N.M."/>
            <person name="Wiegel J."/>
        </authorList>
    </citation>
    <scope>NUCLEOTIDE SEQUENCE [LARGE SCALE GENOMIC DNA]</scope>
    <source>
        <strain evidence="10">ATCC BAA-1301 / DSM 18059 / JW/NM-WN-LF</strain>
    </source>
</reference>
<evidence type="ECO:0000256" key="7">
    <source>
        <dbReference type="PIRSR" id="PIRSR600715-1"/>
    </source>
</evidence>
<feature type="transmembrane region" description="Helical" evidence="8">
    <location>
        <begin position="96"/>
        <end position="114"/>
    </location>
</feature>
<evidence type="ECO:0000256" key="4">
    <source>
        <dbReference type="ARBA" id="ARBA00022692"/>
    </source>
</evidence>
<evidence type="ECO:0000256" key="8">
    <source>
        <dbReference type="SAM" id="Phobius"/>
    </source>
</evidence>
<comment type="subcellular location">
    <subcellularLocation>
        <location evidence="1">Cell membrane</location>
        <topology evidence="1">Multi-pass membrane protein</topology>
    </subcellularLocation>
</comment>
<dbReference type="KEGG" id="nth:Nther_2376"/>
<evidence type="ECO:0000256" key="5">
    <source>
        <dbReference type="ARBA" id="ARBA00022989"/>
    </source>
</evidence>
<dbReference type="FunCoup" id="B2A0R1">
    <property type="interactions" value="231"/>
</dbReference>
<feature type="transmembrane region" description="Helical" evidence="8">
    <location>
        <begin position="181"/>
        <end position="199"/>
    </location>
</feature>
<keyword evidence="3 9" id="KW-0808">Transferase</keyword>
<name>B2A0R1_NATTJ</name>
<keyword evidence="7" id="KW-0460">Magnesium</keyword>
<dbReference type="GO" id="GO:0009103">
    <property type="term" value="P:lipopolysaccharide biosynthetic process"/>
    <property type="evidence" value="ECO:0007669"/>
    <property type="project" value="TreeGrafter"/>
</dbReference>
<accession>B2A0R1</accession>
<gene>
    <name evidence="9" type="ordered locus">Nther_2376</name>
</gene>
<reference evidence="9 10" key="2">
    <citation type="journal article" date="2011" name="J. Bacteriol.">
        <title>Complete genome sequence of the anaerobic, halophilic alkalithermophile Natranaerobius thermophilus JW/NM-WN-LF.</title>
        <authorList>
            <person name="Zhao B."/>
            <person name="Mesbah N.M."/>
            <person name="Dalin E."/>
            <person name="Goodwin L."/>
            <person name="Nolan M."/>
            <person name="Pitluck S."/>
            <person name="Chertkov O."/>
            <person name="Brettin T.S."/>
            <person name="Han J."/>
            <person name="Larimer F.W."/>
            <person name="Land M.L."/>
            <person name="Hauser L."/>
            <person name="Kyrpides N."/>
            <person name="Wiegel J."/>
        </authorList>
    </citation>
    <scope>NUCLEOTIDE SEQUENCE [LARGE SCALE GENOMIC DNA]</scope>
    <source>
        <strain evidence="10">ATCC BAA-1301 / DSM 18059 / JW/NM-WN-LF</strain>
    </source>
</reference>
<dbReference type="GO" id="GO:0005886">
    <property type="term" value="C:plasma membrane"/>
    <property type="evidence" value="ECO:0007669"/>
    <property type="project" value="UniProtKB-SubCell"/>
</dbReference>
<dbReference type="Proteomes" id="UP000001683">
    <property type="component" value="Chromosome"/>
</dbReference>
<keyword evidence="2" id="KW-1003">Cell membrane</keyword>
<dbReference type="RefSeq" id="WP_012448790.1">
    <property type="nucleotide sequence ID" value="NC_010718.1"/>
</dbReference>
<proteinExistence type="predicted"/>
<evidence type="ECO:0000256" key="2">
    <source>
        <dbReference type="ARBA" id="ARBA00022475"/>
    </source>
</evidence>
<evidence type="ECO:0000256" key="6">
    <source>
        <dbReference type="ARBA" id="ARBA00023136"/>
    </source>
</evidence>
<dbReference type="InterPro" id="IPR018480">
    <property type="entry name" value="PNAcMuramoyl-5peptid_Trfase_CS"/>
</dbReference>
<dbReference type="GO" id="GO:0046872">
    <property type="term" value="F:metal ion binding"/>
    <property type="evidence" value="ECO:0007669"/>
    <property type="project" value="UniProtKB-KW"/>
</dbReference>
<dbReference type="GO" id="GO:0071555">
    <property type="term" value="P:cell wall organization"/>
    <property type="evidence" value="ECO:0007669"/>
    <property type="project" value="TreeGrafter"/>
</dbReference>
<feature type="binding site" evidence="7">
    <location>
        <position position="150"/>
    </location>
    <ligand>
        <name>Mg(2+)</name>
        <dbReference type="ChEBI" id="CHEBI:18420"/>
    </ligand>
</feature>
<protein>
    <submittedName>
        <fullName evidence="9">Glycosyl transferase family 4</fullName>
    </submittedName>
</protein>
<feature type="transmembrane region" description="Helical" evidence="8">
    <location>
        <begin position="72"/>
        <end position="89"/>
    </location>
</feature>
<feature type="transmembrane region" description="Helical" evidence="8">
    <location>
        <begin position="157"/>
        <end position="175"/>
    </location>
</feature>
<keyword evidence="6 8" id="KW-0472">Membrane</keyword>